<name>A0A2S5TC62_9GAMM</name>
<feature type="transmembrane region" description="Helical" evidence="11">
    <location>
        <begin position="62"/>
        <end position="86"/>
    </location>
</feature>
<evidence type="ECO:0000256" key="5">
    <source>
        <dbReference type="ARBA" id="ARBA00022737"/>
    </source>
</evidence>
<evidence type="ECO:0000256" key="7">
    <source>
        <dbReference type="ARBA" id="ARBA00023122"/>
    </source>
</evidence>
<feature type="domain" description="CBS" evidence="12">
    <location>
        <begin position="274"/>
        <end position="330"/>
    </location>
</feature>
<dbReference type="InterPro" id="IPR046342">
    <property type="entry name" value="CBS_dom_sf"/>
</dbReference>
<dbReference type="Gene3D" id="3.30.465.10">
    <property type="match status" value="1"/>
</dbReference>
<organism evidence="14 15">
    <name type="scientific">Solimonas fluminis</name>
    <dbReference type="NCBI Taxonomy" id="2086571"/>
    <lineage>
        <taxon>Bacteria</taxon>
        <taxon>Pseudomonadati</taxon>
        <taxon>Pseudomonadota</taxon>
        <taxon>Gammaproteobacteria</taxon>
        <taxon>Nevskiales</taxon>
        <taxon>Nevskiaceae</taxon>
        <taxon>Solimonas</taxon>
    </lineage>
</organism>
<dbReference type="PROSITE" id="PS51846">
    <property type="entry name" value="CNNM"/>
    <property type="match status" value="1"/>
</dbReference>
<dbReference type="SMART" id="SM01091">
    <property type="entry name" value="CorC_HlyC"/>
    <property type="match status" value="1"/>
</dbReference>
<dbReference type="InterPro" id="IPR000644">
    <property type="entry name" value="CBS_dom"/>
</dbReference>
<evidence type="ECO:0000313" key="14">
    <source>
        <dbReference type="EMBL" id="PPE72593.1"/>
    </source>
</evidence>
<dbReference type="SUPFAM" id="SSF54631">
    <property type="entry name" value="CBS-domain pair"/>
    <property type="match status" value="1"/>
</dbReference>
<evidence type="ECO:0000256" key="8">
    <source>
        <dbReference type="ARBA" id="ARBA00023136"/>
    </source>
</evidence>
<evidence type="ECO:0000259" key="13">
    <source>
        <dbReference type="PROSITE" id="PS51846"/>
    </source>
</evidence>
<evidence type="ECO:0000313" key="15">
    <source>
        <dbReference type="Proteomes" id="UP000238220"/>
    </source>
</evidence>
<comment type="similarity">
    <text evidence="2">Belongs to the UPF0053 family.</text>
</comment>
<dbReference type="Pfam" id="PF01595">
    <property type="entry name" value="CNNM"/>
    <property type="match status" value="1"/>
</dbReference>
<keyword evidence="6 10" id="KW-1133">Transmembrane helix</keyword>
<dbReference type="Gene3D" id="3.10.580.10">
    <property type="entry name" value="CBS-domain"/>
    <property type="match status" value="1"/>
</dbReference>
<feature type="domain" description="CNNM transmembrane" evidence="13">
    <location>
        <begin position="2"/>
        <end position="203"/>
    </location>
</feature>
<keyword evidence="7 9" id="KW-0129">CBS domain</keyword>
<keyword evidence="3" id="KW-1003">Cell membrane</keyword>
<dbReference type="OrthoDB" id="9797674at2"/>
<dbReference type="EMBL" id="PSNW01000011">
    <property type="protein sequence ID" value="PPE72593.1"/>
    <property type="molecule type" value="Genomic_DNA"/>
</dbReference>
<dbReference type="AlphaFoldDB" id="A0A2S5TC62"/>
<dbReference type="PANTHER" id="PTHR22777:SF32">
    <property type="entry name" value="UPF0053 INNER MEMBRANE PROTEIN YFJD"/>
    <property type="match status" value="1"/>
</dbReference>
<feature type="transmembrane region" description="Helical" evidence="11">
    <location>
        <begin position="124"/>
        <end position="146"/>
    </location>
</feature>
<reference evidence="14 15" key="1">
    <citation type="submission" date="2018-02" db="EMBL/GenBank/DDBJ databases">
        <title>Genome sequencing of Solimonas sp. HR-BB.</title>
        <authorList>
            <person name="Lee Y."/>
            <person name="Jeon C.O."/>
        </authorList>
    </citation>
    <scope>NUCLEOTIDE SEQUENCE [LARGE SCALE GENOMIC DNA]</scope>
    <source>
        <strain evidence="14 15">HR-BB</strain>
    </source>
</reference>
<dbReference type="InterPro" id="IPR044751">
    <property type="entry name" value="Ion_transp-like_CBS"/>
</dbReference>
<evidence type="ECO:0000256" key="11">
    <source>
        <dbReference type="SAM" id="Phobius"/>
    </source>
</evidence>
<evidence type="ECO:0000259" key="12">
    <source>
        <dbReference type="PROSITE" id="PS51371"/>
    </source>
</evidence>
<evidence type="ECO:0000256" key="4">
    <source>
        <dbReference type="ARBA" id="ARBA00022692"/>
    </source>
</evidence>
<dbReference type="InterPro" id="IPR005170">
    <property type="entry name" value="Transptr-assoc_dom"/>
</dbReference>
<dbReference type="Proteomes" id="UP000238220">
    <property type="component" value="Unassembled WGS sequence"/>
</dbReference>
<sequence>MDAIPLWVLFGLLILMLLLSAFFSGSETGLMTMNRYRLRTRAKRGERAARLAQDLVERPDHLIGWILLGNNVVQALAASITTVIGYRLFGEIGIAYAAGAVALLLLIFSEYIPKTLAAIYPERLGLPSAYIHWALIRLFYPVVWLVNRVSNALLRLLGVSPEEAAQHSLSAEELRTVVAEAGAMIPHRHQKMLLSILDLEKETVEDIMVPRNEITGIDISEPWEQVRAAIVDSQHTRLPVFDGSIDNLRGVIHLRRVVRLAAENNLDPHSLVGLASEPYFIPEGTPLNQQLLNFQNQKRRIGFVVDEYGDIQGLVTLEDILEEVVGEFTSDPATRIKNVYADPDGCYRVNGSVTIRSLNKNLGWKLPVDGPKTVNGLVMEKLEAMPQAGRRITIKGYEFEITETRANTVKSARVRPPGEQRAAA</sequence>
<dbReference type="PROSITE" id="PS51371">
    <property type="entry name" value="CBS"/>
    <property type="match status" value="2"/>
</dbReference>
<feature type="transmembrane region" description="Helical" evidence="11">
    <location>
        <begin position="6"/>
        <end position="25"/>
    </location>
</feature>
<comment type="subcellular location">
    <subcellularLocation>
        <location evidence="1">Cell membrane</location>
        <topology evidence="1">Multi-pass membrane protein</topology>
    </subcellularLocation>
</comment>
<dbReference type="GO" id="GO:0005886">
    <property type="term" value="C:plasma membrane"/>
    <property type="evidence" value="ECO:0007669"/>
    <property type="project" value="UniProtKB-SubCell"/>
</dbReference>
<feature type="transmembrane region" description="Helical" evidence="11">
    <location>
        <begin position="92"/>
        <end position="112"/>
    </location>
</feature>
<dbReference type="InterPro" id="IPR016169">
    <property type="entry name" value="FAD-bd_PCMH_sub2"/>
</dbReference>
<dbReference type="GO" id="GO:0050660">
    <property type="term" value="F:flavin adenine dinucleotide binding"/>
    <property type="evidence" value="ECO:0007669"/>
    <property type="project" value="InterPro"/>
</dbReference>
<keyword evidence="5" id="KW-0677">Repeat</keyword>
<dbReference type="InterPro" id="IPR036318">
    <property type="entry name" value="FAD-bd_PCMH-like_sf"/>
</dbReference>
<dbReference type="Pfam" id="PF00571">
    <property type="entry name" value="CBS"/>
    <property type="match status" value="2"/>
</dbReference>
<evidence type="ECO:0000256" key="6">
    <source>
        <dbReference type="ARBA" id="ARBA00022989"/>
    </source>
</evidence>
<keyword evidence="8 10" id="KW-0472">Membrane</keyword>
<protein>
    <submittedName>
        <fullName evidence="14">Magnesium/cobalt efflux protein</fullName>
    </submittedName>
</protein>
<evidence type="ECO:0000256" key="10">
    <source>
        <dbReference type="PROSITE-ProRule" id="PRU01193"/>
    </source>
</evidence>
<evidence type="ECO:0000256" key="3">
    <source>
        <dbReference type="ARBA" id="ARBA00022475"/>
    </source>
</evidence>
<keyword evidence="15" id="KW-1185">Reference proteome</keyword>
<dbReference type="PANTHER" id="PTHR22777">
    <property type="entry name" value="HEMOLYSIN-RELATED"/>
    <property type="match status" value="1"/>
</dbReference>
<proteinExistence type="inferred from homology"/>
<evidence type="ECO:0000256" key="1">
    <source>
        <dbReference type="ARBA" id="ARBA00004651"/>
    </source>
</evidence>
<dbReference type="InterPro" id="IPR002550">
    <property type="entry name" value="CNNM"/>
</dbReference>
<dbReference type="SUPFAM" id="SSF56176">
    <property type="entry name" value="FAD-binding/transporter-associated domain-like"/>
    <property type="match status" value="1"/>
</dbReference>
<accession>A0A2S5TC62</accession>
<dbReference type="Pfam" id="PF03471">
    <property type="entry name" value="CorC_HlyC"/>
    <property type="match status" value="1"/>
</dbReference>
<gene>
    <name evidence="14" type="ORF">C3942_17595</name>
</gene>
<evidence type="ECO:0000256" key="2">
    <source>
        <dbReference type="ARBA" id="ARBA00006337"/>
    </source>
</evidence>
<comment type="caution">
    <text evidence="14">The sequence shown here is derived from an EMBL/GenBank/DDBJ whole genome shotgun (WGS) entry which is preliminary data.</text>
</comment>
<dbReference type="CDD" id="cd04590">
    <property type="entry name" value="CBS_pair_CorC_HlyC_assoc"/>
    <property type="match status" value="1"/>
</dbReference>
<feature type="domain" description="CBS" evidence="12">
    <location>
        <begin position="208"/>
        <end position="268"/>
    </location>
</feature>
<keyword evidence="4 10" id="KW-0812">Transmembrane</keyword>
<evidence type="ECO:0000256" key="9">
    <source>
        <dbReference type="PROSITE-ProRule" id="PRU00703"/>
    </source>
</evidence>